<feature type="region of interest" description="Disordered" evidence="1">
    <location>
        <begin position="1025"/>
        <end position="1081"/>
    </location>
</feature>
<accession>A0ABQ9G8Y0</accession>
<feature type="region of interest" description="Disordered" evidence="1">
    <location>
        <begin position="978"/>
        <end position="998"/>
    </location>
</feature>
<feature type="region of interest" description="Disordered" evidence="1">
    <location>
        <begin position="553"/>
        <end position="613"/>
    </location>
</feature>
<comment type="caution">
    <text evidence="2">The sequence shown here is derived from an EMBL/GenBank/DDBJ whole genome shotgun (WGS) entry which is preliminary data.</text>
</comment>
<feature type="region of interest" description="Disordered" evidence="1">
    <location>
        <begin position="473"/>
        <end position="501"/>
    </location>
</feature>
<dbReference type="EMBL" id="JARBHB010000015">
    <property type="protein sequence ID" value="KAJ8867494.1"/>
    <property type="molecule type" value="Genomic_DNA"/>
</dbReference>
<protein>
    <submittedName>
        <fullName evidence="2">Uncharacterized protein</fullName>
    </submittedName>
</protein>
<organism evidence="2 3">
    <name type="scientific">Dryococelus australis</name>
    <dbReference type="NCBI Taxonomy" id="614101"/>
    <lineage>
        <taxon>Eukaryota</taxon>
        <taxon>Metazoa</taxon>
        <taxon>Ecdysozoa</taxon>
        <taxon>Arthropoda</taxon>
        <taxon>Hexapoda</taxon>
        <taxon>Insecta</taxon>
        <taxon>Pterygota</taxon>
        <taxon>Neoptera</taxon>
        <taxon>Polyneoptera</taxon>
        <taxon>Phasmatodea</taxon>
        <taxon>Verophasmatodea</taxon>
        <taxon>Anareolatae</taxon>
        <taxon>Phasmatidae</taxon>
        <taxon>Eurycanthinae</taxon>
        <taxon>Dryococelus</taxon>
    </lineage>
</organism>
<feature type="region of interest" description="Disordered" evidence="1">
    <location>
        <begin position="318"/>
        <end position="386"/>
    </location>
</feature>
<feature type="compositionally biased region" description="Polar residues" evidence="1">
    <location>
        <begin position="901"/>
        <end position="923"/>
    </location>
</feature>
<keyword evidence="3" id="KW-1185">Reference proteome</keyword>
<evidence type="ECO:0000313" key="2">
    <source>
        <dbReference type="EMBL" id="KAJ8867494.1"/>
    </source>
</evidence>
<reference evidence="2 3" key="1">
    <citation type="submission" date="2023-02" db="EMBL/GenBank/DDBJ databases">
        <title>LHISI_Scaffold_Assembly.</title>
        <authorList>
            <person name="Stuart O.P."/>
            <person name="Cleave R."/>
            <person name="Magrath M.J.L."/>
            <person name="Mikheyev A.S."/>
        </authorList>
    </citation>
    <scope>NUCLEOTIDE SEQUENCE [LARGE SCALE GENOMIC DNA]</scope>
    <source>
        <strain evidence="2">Daus_M_001</strain>
        <tissue evidence="2">Leg muscle</tissue>
    </source>
</reference>
<sequence>MPRRGGPDSPTRRYSPTISATKLNVYNTATVSFRQVLRGFRKYPRMSSVGAVLSGCRVIVNPPLHDTARCHKAAIVFVACDEGVRAQDHAIDPGARVEKAFKVGGSARRTTHAVLREFQKHEGTVPDSAEIFEWAAVLKRQCSGEITSAVNHACAVRIKPAENHHRGLQHQAENGPPKLQPMREINVSGATLLPPLLIVTSPRRDSDRILAKPLVTRTMLAARPSPVGRCYTQHDDNTANQFRALRLAAFAYLIRVAVSTLLLPRVLASITKSSSKREDPLDSKKTAFITRTQHGIQAASTVLGRGSKVNGQRALRSNLAAGERNDRAGDAPISDPPPHWPGLSGSGADVSKVKSPRDGAEVKFPRDGASHGKIKTPRDSPVPSRWRRRKVIPAVASRPITAVERFLPRFQERTKLRRVLGSQFKLANRGCVCPRASRRITYRLGSSPHSGVAGDEVRGGEVGLSLCSKRTADNPTRQRNFGADPIPTCPQHSRAAGGGPRWCSQTALTTLPPSPPTHTHKPGPRFSHVGIVLDNAAGRRVFPGISRFSPSFPTHLNSPSSALQTSTRARQSSVPRVVALSPGQTTYGGGGKVEFRKRPGASHRPAHAVEPRGRASKGIVLQISYPTPEVWLNVAAENHATNFQRKSTRARQELWRGGAHVPKPEQLKTAPDQRARLQILAKISHLGVPGFDTRKGVGGGVTTGFFSSGSSRFLPAVLFRAASYSPRSTLTGSRDTIDSELKCQTVSPDFVIIGLSGLPPTMVADLKTYSRQTSPGLRETRLWDWAPLGMFTCWGAERRQFRSWSCFRTPRGRSRAAVRPLASNLGEPGSIPDAAAPGLPHVGIVPDDAAGRPVAARLSFRRCSTLLSADCRAGVSPHQVDYWPRWTRGWVSGIRDPSYIQSLTSPQSPPSALTNSRLPSSVSDPLIHSRHEHLDRRRPAISSCRPQFTLLAHTRLDGLHQRLPAAGLRHLLGRRLESSPTRAMRRGGPRHQPVSTEHSCVVTRPVETFSRGDGPPTAAVHYLRVSQNGGLGGNKRVSPGDGSDEVDPPPQRREQYCGRCPSTSDESENQRKPKMESVTSGGLMVRHTFGASGIV</sequence>
<evidence type="ECO:0000256" key="1">
    <source>
        <dbReference type="SAM" id="MobiDB-lite"/>
    </source>
</evidence>
<proteinExistence type="predicted"/>
<feature type="compositionally biased region" description="Basic and acidic residues" evidence="1">
    <location>
        <begin position="351"/>
        <end position="370"/>
    </location>
</feature>
<gene>
    <name evidence="2" type="ORF">PR048_031296</name>
</gene>
<name>A0ABQ9G8Y0_9NEOP</name>
<feature type="compositionally biased region" description="Polar residues" evidence="1">
    <location>
        <begin position="553"/>
        <end position="574"/>
    </location>
</feature>
<dbReference type="Proteomes" id="UP001159363">
    <property type="component" value="Chromosome 14"/>
</dbReference>
<evidence type="ECO:0000313" key="3">
    <source>
        <dbReference type="Proteomes" id="UP001159363"/>
    </source>
</evidence>
<feature type="region of interest" description="Disordered" evidence="1">
    <location>
        <begin position="901"/>
        <end position="924"/>
    </location>
</feature>